<dbReference type="EMBL" id="JAOQKE010000002">
    <property type="protein sequence ID" value="MCU6724361.1"/>
    <property type="molecule type" value="Genomic_DNA"/>
</dbReference>
<feature type="chain" id="PRO_5045249043" description="DUF3298 domain-containing protein" evidence="1">
    <location>
        <begin position="22"/>
        <end position="283"/>
    </location>
</feature>
<name>A0ABT2SIM3_9FIRM</name>
<evidence type="ECO:0000313" key="2">
    <source>
        <dbReference type="EMBL" id="MCU6724361.1"/>
    </source>
</evidence>
<feature type="signal peptide" evidence="1">
    <location>
        <begin position="1"/>
        <end position="21"/>
    </location>
</feature>
<keyword evidence="3" id="KW-1185">Reference proteome</keyword>
<organism evidence="2 3">
    <name type="scientific">Muricoprocola aceti</name>
    <dbReference type="NCBI Taxonomy" id="2981772"/>
    <lineage>
        <taxon>Bacteria</taxon>
        <taxon>Bacillati</taxon>
        <taxon>Bacillota</taxon>
        <taxon>Clostridia</taxon>
        <taxon>Lachnospirales</taxon>
        <taxon>Lachnospiraceae</taxon>
        <taxon>Muricoprocola</taxon>
    </lineage>
</organism>
<sequence length="283" mass="32403">MNRWKKATTMLVLLTAGLLTGCGDSSKTEEVHSFAVWEKTEDAAYTFSDGVTAEKWKNEKENTQQYRYRLEDGTDLLQTTDVLSPEEEIDSELSGFCGLEETAQENVRAYYQKQGIVYNLEKELEDAYEDYLACADSREHFTCHEVSQDVMESAENGTYMVILTAVTTPKKLHFDGGTTCNYQTAIFDRKSGETIDIWDLFTKSQAETKEELAKICSVEDTTVSEQDVGPVMDQSQILLFQDYLEVWFPYGTWERQEFDKGFGFEYEKIGGLLYDWAVPSQKE</sequence>
<evidence type="ECO:0000256" key="1">
    <source>
        <dbReference type="SAM" id="SignalP"/>
    </source>
</evidence>
<keyword evidence="1" id="KW-0732">Signal</keyword>
<accession>A0ABT2SIM3</accession>
<reference evidence="2 3" key="1">
    <citation type="journal article" date="2021" name="ISME Commun">
        <title>Automated analysis of genomic sequences facilitates high-throughput and comprehensive description of bacteria.</title>
        <authorList>
            <person name="Hitch T.C.A."/>
        </authorList>
    </citation>
    <scope>NUCLEOTIDE SEQUENCE [LARGE SCALE GENOMIC DNA]</scope>
    <source>
        <strain evidence="2 3">Sanger_29</strain>
    </source>
</reference>
<protein>
    <recommendedName>
        <fullName evidence="4">DUF3298 domain-containing protein</fullName>
    </recommendedName>
</protein>
<comment type="caution">
    <text evidence="2">The sequence shown here is derived from an EMBL/GenBank/DDBJ whole genome shotgun (WGS) entry which is preliminary data.</text>
</comment>
<dbReference type="Proteomes" id="UP001652338">
    <property type="component" value="Unassembled WGS sequence"/>
</dbReference>
<proteinExistence type="predicted"/>
<evidence type="ECO:0008006" key="4">
    <source>
        <dbReference type="Google" id="ProtNLM"/>
    </source>
</evidence>
<dbReference type="RefSeq" id="WP_262653656.1">
    <property type="nucleotide sequence ID" value="NZ_JAOQKE010000002.1"/>
</dbReference>
<dbReference type="PROSITE" id="PS51257">
    <property type="entry name" value="PROKAR_LIPOPROTEIN"/>
    <property type="match status" value="1"/>
</dbReference>
<gene>
    <name evidence="2" type="ORF">OCV47_03140</name>
</gene>
<evidence type="ECO:0000313" key="3">
    <source>
        <dbReference type="Proteomes" id="UP001652338"/>
    </source>
</evidence>